<sequence>MKKHYSIQYSSCVQYLQGHLGKIFSRIKSYRLVTNPQPLKGSPFSVDEVFRALSIRCSVLNLPKMYSPLGVGGSEANAAPCMKSQISNRIRTSLIALCAMLAISINLGAQSTFTLKAEVRPRTEYRHGFKKLINPATQNAAFFTDQRTRLITTFSAPKYDFMVSYQDVRIWGEEAQVYKPTVGSGSAFAAVNQAWANLKFSKKTSLKLGRQEWDYDNVRILGNLAWAQQSRSHDGALLVVKDSVQQFHLGAAYNQDGKTPEQTKLLETFYNVTSNYKTMQFLWYHRDFKKGGLSLLALNNGQQAKDSSTYFTQTLGGIGNIKLKKLKLELEAYYQTGKEAAGKDVNAWLLAASLTAPLGKKGNLVLGADYLSGSSLDDAATQNNAFNPLYGTHHKFYGYMDYFYVGNASAQMSRTIGLIDPYLRFNIPVGKKANLQLTGHQFISPVDIYSVPEQKTTKLSNTLGTEIDLVLSTAITPDVKIEAGYSQLFATESMAKIKGGDYKALQNWAYCMITFSPTLLISKL</sequence>
<accession>F4KUJ5</accession>
<keyword evidence="1" id="KW-0812">Transmembrane</keyword>
<keyword evidence="1" id="KW-0472">Membrane</keyword>
<dbReference type="eggNOG" id="COG3203">
    <property type="taxonomic scope" value="Bacteria"/>
</dbReference>
<dbReference type="OrthoDB" id="1070463at2"/>
<protein>
    <recommendedName>
        <fullName evidence="2">Alginate export domain-containing protein</fullName>
    </recommendedName>
</protein>
<keyword evidence="4" id="KW-1185">Reference proteome</keyword>
<dbReference type="AlphaFoldDB" id="F4KUJ5"/>
<proteinExistence type="predicted"/>
<feature type="domain" description="Alginate export" evidence="2">
    <location>
        <begin position="115"/>
        <end position="491"/>
    </location>
</feature>
<dbReference type="SUPFAM" id="SSF56935">
    <property type="entry name" value="Porins"/>
    <property type="match status" value="1"/>
</dbReference>
<organism evidence="3 4">
    <name type="scientific">Haliscomenobacter hydrossis (strain ATCC 27775 / DSM 1100 / LMG 10767 / O)</name>
    <dbReference type="NCBI Taxonomy" id="760192"/>
    <lineage>
        <taxon>Bacteria</taxon>
        <taxon>Pseudomonadati</taxon>
        <taxon>Bacteroidota</taxon>
        <taxon>Saprospiria</taxon>
        <taxon>Saprospirales</taxon>
        <taxon>Haliscomenobacteraceae</taxon>
        <taxon>Haliscomenobacter</taxon>
    </lineage>
</organism>
<dbReference type="Proteomes" id="UP000008461">
    <property type="component" value="Chromosome"/>
</dbReference>
<dbReference type="InterPro" id="IPR025388">
    <property type="entry name" value="Alginate_export_dom"/>
</dbReference>
<dbReference type="Gene3D" id="2.40.160.100">
    <property type="match status" value="1"/>
</dbReference>
<evidence type="ECO:0000313" key="4">
    <source>
        <dbReference type="Proteomes" id="UP000008461"/>
    </source>
</evidence>
<dbReference type="EMBL" id="CP002691">
    <property type="protein sequence ID" value="AEE52431.1"/>
    <property type="molecule type" value="Genomic_DNA"/>
</dbReference>
<name>F4KUJ5_HALH1</name>
<feature type="transmembrane region" description="Helical" evidence="1">
    <location>
        <begin position="92"/>
        <end position="109"/>
    </location>
</feature>
<dbReference type="HOGENOM" id="CLU_038567_0_0_10"/>
<keyword evidence="1" id="KW-1133">Transmembrane helix</keyword>
<reference evidence="3 4" key="1">
    <citation type="journal article" date="2011" name="Stand. Genomic Sci.">
        <title>Complete genome sequence of Haliscomenobacter hydrossis type strain (O).</title>
        <authorList>
            <consortium name="US DOE Joint Genome Institute (JGI-PGF)"/>
            <person name="Daligault H."/>
            <person name="Lapidus A."/>
            <person name="Zeytun A."/>
            <person name="Nolan M."/>
            <person name="Lucas S."/>
            <person name="Del Rio T.G."/>
            <person name="Tice H."/>
            <person name="Cheng J.F."/>
            <person name="Tapia R."/>
            <person name="Han C."/>
            <person name="Goodwin L."/>
            <person name="Pitluck S."/>
            <person name="Liolios K."/>
            <person name="Pagani I."/>
            <person name="Ivanova N."/>
            <person name="Huntemann M."/>
            <person name="Mavromatis K."/>
            <person name="Mikhailova N."/>
            <person name="Pati A."/>
            <person name="Chen A."/>
            <person name="Palaniappan K."/>
            <person name="Land M."/>
            <person name="Hauser L."/>
            <person name="Brambilla E.M."/>
            <person name="Rohde M."/>
            <person name="Verbarg S."/>
            <person name="Goker M."/>
            <person name="Bristow J."/>
            <person name="Eisen J.A."/>
            <person name="Markowitz V."/>
            <person name="Hugenholtz P."/>
            <person name="Kyrpides N.C."/>
            <person name="Klenk H.P."/>
            <person name="Woyke T."/>
        </authorList>
    </citation>
    <scope>NUCLEOTIDE SEQUENCE [LARGE SCALE GENOMIC DNA]</scope>
    <source>
        <strain evidence="4">ATCC 27775 / DSM 1100 / LMG 10767 / O</strain>
    </source>
</reference>
<evidence type="ECO:0000259" key="2">
    <source>
        <dbReference type="Pfam" id="PF13372"/>
    </source>
</evidence>
<evidence type="ECO:0000256" key="1">
    <source>
        <dbReference type="SAM" id="Phobius"/>
    </source>
</evidence>
<dbReference type="STRING" id="760192.Halhy_4594"/>
<gene>
    <name evidence="3" type="ordered locus">Halhy_4594</name>
</gene>
<reference key="2">
    <citation type="submission" date="2011-04" db="EMBL/GenBank/DDBJ databases">
        <title>Complete sequence of chromosome of Haliscomenobacter hydrossis DSM 1100.</title>
        <authorList>
            <consortium name="US DOE Joint Genome Institute (JGI-PGF)"/>
            <person name="Lucas S."/>
            <person name="Han J."/>
            <person name="Lapidus A."/>
            <person name="Bruce D."/>
            <person name="Goodwin L."/>
            <person name="Pitluck S."/>
            <person name="Peters L."/>
            <person name="Kyrpides N."/>
            <person name="Mavromatis K."/>
            <person name="Ivanova N."/>
            <person name="Ovchinnikova G."/>
            <person name="Pagani I."/>
            <person name="Daligault H."/>
            <person name="Detter J.C."/>
            <person name="Han C."/>
            <person name="Land M."/>
            <person name="Hauser L."/>
            <person name="Markowitz V."/>
            <person name="Cheng J.-F."/>
            <person name="Hugenholtz P."/>
            <person name="Woyke T."/>
            <person name="Wu D."/>
            <person name="Verbarg S."/>
            <person name="Frueling A."/>
            <person name="Brambilla E."/>
            <person name="Klenk H.-P."/>
            <person name="Eisen J.A."/>
        </authorList>
    </citation>
    <scope>NUCLEOTIDE SEQUENCE</scope>
    <source>
        <strain>DSM 1100</strain>
    </source>
</reference>
<dbReference type="KEGG" id="hhy:Halhy_4594"/>
<dbReference type="InterPro" id="IPR053728">
    <property type="entry name" value="Alginate_Permeability_Chnl"/>
</dbReference>
<evidence type="ECO:0000313" key="3">
    <source>
        <dbReference type="EMBL" id="AEE52431.1"/>
    </source>
</evidence>
<dbReference type="Pfam" id="PF13372">
    <property type="entry name" value="Alginate_exp"/>
    <property type="match status" value="1"/>
</dbReference>